<dbReference type="Proteomes" id="UP000199707">
    <property type="component" value="Unassembled WGS sequence"/>
</dbReference>
<name>A0A1G4WMR1_9MYCO</name>
<gene>
    <name evidence="2" type="ORF">SAMN02799620_03996</name>
</gene>
<dbReference type="STRING" id="1502745.SAMN02799620_03996"/>
<dbReference type="RefSeq" id="WP_139170039.1">
    <property type="nucleotide sequence ID" value="NZ_FMUB01000008.1"/>
</dbReference>
<accession>A0A1G4WMR1</accession>
<dbReference type="GO" id="GO:0016787">
    <property type="term" value="F:hydrolase activity"/>
    <property type="evidence" value="ECO:0007669"/>
    <property type="project" value="UniProtKB-KW"/>
</dbReference>
<dbReference type="Pfam" id="PF09994">
    <property type="entry name" value="T6SS_Tle1-like_cat"/>
    <property type="match status" value="1"/>
</dbReference>
<evidence type="ECO:0000313" key="3">
    <source>
        <dbReference type="Proteomes" id="UP000199707"/>
    </source>
</evidence>
<proteinExistence type="predicted"/>
<sequence length="294" mass="32243">MTNIVLCFGQESHSGRTDRTGLLAQLDDTQLIWSHDLPQRRRNAADDARAAITEGYRHLLTHWRPGDQIFVFGAGRGAACAQALSRLLGTIGVLDGELIDYVLATYAVPRTPRTDQDWRDLAAVAAGLTSHTDVGIPVRFLGLWDTTRTPGTAGPVEVVEGRHAMAIDGGPALQHVGGVEEVWFRGTHRSIVSDAVVLDWILDGATRAGLRIRTEPAALPVPRREPRARGVRRVPHAAAVHASVEMYLRAHPRYWRRLPAEVVWADTDWPARTERLIQADTPRPLTAPALATAS</sequence>
<organism evidence="2 3">
    <name type="scientific">Mycolicibacterium fluoranthenivorans</name>
    <dbReference type="NCBI Taxonomy" id="258505"/>
    <lineage>
        <taxon>Bacteria</taxon>
        <taxon>Bacillati</taxon>
        <taxon>Actinomycetota</taxon>
        <taxon>Actinomycetes</taxon>
        <taxon>Mycobacteriales</taxon>
        <taxon>Mycobacteriaceae</taxon>
        <taxon>Mycolicibacterium</taxon>
    </lineage>
</organism>
<evidence type="ECO:0000313" key="2">
    <source>
        <dbReference type="EMBL" id="SCX25933.1"/>
    </source>
</evidence>
<feature type="domain" description="T6SS Phospholipase effector Tle1-like catalytic" evidence="1">
    <location>
        <begin position="46"/>
        <end position="153"/>
    </location>
</feature>
<protein>
    <submittedName>
        <fullName evidence="2">Uncharacterized alpha/beta hydrolase domain</fullName>
    </submittedName>
</protein>
<dbReference type="PANTHER" id="PTHR33840">
    <property type="match status" value="1"/>
</dbReference>
<reference evidence="3" key="1">
    <citation type="submission" date="2016-10" db="EMBL/GenBank/DDBJ databases">
        <authorList>
            <person name="Varghese N."/>
            <person name="Submissions S."/>
        </authorList>
    </citation>
    <scope>NUCLEOTIDE SEQUENCE [LARGE SCALE GENOMIC DNA]</scope>
    <source>
        <strain evidence="3">UNC267MFSha1.1M11</strain>
    </source>
</reference>
<evidence type="ECO:0000259" key="1">
    <source>
        <dbReference type="Pfam" id="PF09994"/>
    </source>
</evidence>
<dbReference type="PANTHER" id="PTHR33840:SF1">
    <property type="entry name" value="TLE1 PHOSPHOLIPASE DOMAIN-CONTAINING PROTEIN"/>
    <property type="match status" value="1"/>
</dbReference>
<dbReference type="InterPro" id="IPR018712">
    <property type="entry name" value="Tle1-like_cat"/>
</dbReference>
<dbReference type="EMBL" id="FMUB01000008">
    <property type="protein sequence ID" value="SCX25933.1"/>
    <property type="molecule type" value="Genomic_DNA"/>
</dbReference>
<keyword evidence="2" id="KW-0378">Hydrolase</keyword>
<dbReference type="AlphaFoldDB" id="A0A1G4WMR1"/>